<dbReference type="STRING" id="75913.A0A0K0F6D5"/>
<keyword evidence="11" id="KW-1185">Reference proteome</keyword>
<reference evidence="11" key="1">
    <citation type="submission" date="2014-07" db="EMBL/GenBank/DDBJ databases">
        <authorList>
            <person name="Martin A.A"/>
            <person name="De Silva N."/>
        </authorList>
    </citation>
    <scope>NUCLEOTIDE SEQUENCE</scope>
</reference>
<sequence>MTEESVEIKKKNEEFLKSPIGISLKYDKKICKIYFIILILLFFGVWYETTKVQKANIISIENENVIRSVARINIFSSFLSVERRESIGKMLTSNLNSEKLVDNINFNFFSIVNESIKEKKDDILSFSFNLIPDEKWEYFTKYVVFLDEGNCVNVKYTEYMTNEEIFKRLKSLIVDVLIDTHLIDILMKRETGKIINSKHLEYMSPKYQNRYIWDSTTLANRYNVQVIIIRDSLKRKRNNSFERDIEKALTKFGNKLSDSVKLSITVENLYGINIDNFLETDITGKKYLKIGSKVENLMSVIDQQLSGSLSIDPQLKLILLENSGNFVFINEHGDDENNVIAAGWGSLFSYTPSITLDNNSEEYANKLKDVTTFLFGSLKTLLGIHSDLLSVYQKTKVPLADWEIQKFKLRFYVDKVLSTIYNIKSTHALIEKVENMEISESVANKMNEAIYLLKKSLRDFEKTGTLKLDEISKAAELSEIVVSDPTLVSLLYFPSDQKIGVYLPIALPAVFPVILSIYSFYDDWKKKDK</sequence>
<evidence type="ECO:0000313" key="12">
    <source>
        <dbReference type="WBParaSite" id="SVE_0437900.1"/>
    </source>
</evidence>
<dbReference type="InterPro" id="IPR019540">
    <property type="entry name" value="PtdIno-glycan_biosynth_class_S"/>
</dbReference>
<evidence type="ECO:0000256" key="8">
    <source>
        <dbReference type="ARBA" id="ARBA00023136"/>
    </source>
</evidence>
<evidence type="ECO:0000256" key="10">
    <source>
        <dbReference type="SAM" id="Phobius"/>
    </source>
</evidence>
<keyword evidence="4" id="KW-0337">GPI-anchor biosynthesis</keyword>
<reference evidence="12" key="2">
    <citation type="submission" date="2015-08" db="UniProtKB">
        <authorList>
            <consortium name="WormBaseParasite"/>
        </authorList>
    </citation>
    <scope>IDENTIFICATION</scope>
</reference>
<feature type="transmembrane region" description="Helical" evidence="10">
    <location>
        <begin position="499"/>
        <end position="521"/>
    </location>
</feature>
<dbReference type="Pfam" id="PF10510">
    <property type="entry name" value="PIG-S"/>
    <property type="match status" value="1"/>
</dbReference>
<evidence type="ECO:0000256" key="6">
    <source>
        <dbReference type="ARBA" id="ARBA00022824"/>
    </source>
</evidence>
<dbReference type="Proteomes" id="UP000035680">
    <property type="component" value="Unassembled WGS sequence"/>
</dbReference>
<keyword evidence="5 10" id="KW-0812">Transmembrane</keyword>
<evidence type="ECO:0000256" key="3">
    <source>
        <dbReference type="ARBA" id="ARBA00005316"/>
    </source>
</evidence>
<organism evidence="11 12">
    <name type="scientific">Strongyloides venezuelensis</name>
    <name type="common">Threadworm</name>
    <dbReference type="NCBI Taxonomy" id="75913"/>
    <lineage>
        <taxon>Eukaryota</taxon>
        <taxon>Metazoa</taxon>
        <taxon>Ecdysozoa</taxon>
        <taxon>Nematoda</taxon>
        <taxon>Chromadorea</taxon>
        <taxon>Rhabditida</taxon>
        <taxon>Tylenchina</taxon>
        <taxon>Panagrolaimomorpha</taxon>
        <taxon>Strongyloidoidea</taxon>
        <taxon>Strongyloididae</taxon>
        <taxon>Strongyloides</taxon>
    </lineage>
</organism>
<keyword evidence="7 10" id="KW-1133">Transmembrane helix</keyword>
<keyword evidence="9" id="KW-0325">Glycoprotein</keyword>
<dbReference type="GO" id="GO:0042765">
    <property type="term" value="C:GPI-anchor transamidase complex"/>
    <property type="evidence" value="ECO:0007669"/>
    <property type="project" value="InterPro"/>
</dbReference>
<feature type="transmembrane region" description="Helical" evidence="10">
    <location>
        <begin position="30"/>
        <end position="47"/>
    </location>
</feature>
<evidence type="ECO:0000256" key="1">
    <source>
        <dbReference type="ARBA" id="ARBA00004477"/>
    </source>
</evidence>
<dbReference type="AlphaFoldDB" id="A0A0K0F6D5"/>
<dbReference type="UniPathway" id="UPA00196"/>
<evidence type="ECO:0000313" key="11">
    <source>
        <dbReference type="Proteomes" id="UP000035680"/>
    </source>
</evidence>
<evidence type="ECO:0000256" key="9">
    <source>
        <dbReference type="ARBA" id="ARBA00023180"/>
    </source>
</evidence>
<dbReference type="GO" id="GO:0016255">
    <property type="term" value="P:attachment of GPI anchor to protein"/>
    <property type="evidence" value="ECO:0007669"/>
    <property type="project" value="InterPro"/>
</dbReference>
<evidence type="ECO:0000256" key="5">
    <source>
        <dbReference type="ARBA" id="ARBA00022692"/>
    </source>
</evidence>
<evidence type="ECO:0000256" key="4">
    <source>
        <dbReference type="ARBA" id="ARBA00022502"/>
    </source>
</evidence>
<dbReference type="PANTHER" id="PTHR21072:SF13">
    <property type="entry name" value="GPI TRANSAMIDASE COMPONENT PIG-S"/>
    <property type="match status" value="1"/>
</dbReference>
<keyword evidence="8 10" id="KW-0472">Membrane</keyword>
<evidence type="ECO:0000256" key="2">
    <source>
        <dbReference type="ARBA" id="ARBA00004687"/>
    </source>
</evidence>
<protein>
    <submittedName>
        <fullName evidence="12">GPI transamidase component PIG-S</fullName>
    </submittedName>
</protein>
<comment type="subcellular location">
    <subcellularLocation>
        <location evidence="1">Endoplasmic reticulum membrane</location>
        <topology evidence="1">Multi-pass membrane protein</topology>
    </subcellularLocation>
</comment>
<dbReference type="GO" id="GO:0006506">
    <property type="term" value="P:GPI anchor biosynthetic process"/>
    <property type="evidence" value="ECO:0007669"/>
    <property type="project" value="UniProtKB-UniPathway"/>
</dbReference>
<comment type="similarity">
    <text evidence="3">Belongs to the PIGS family.</text>
</comment>
<dbReference type="WBParaSite" id="SVE_0437900.1">
    <property type="protein sequence ID" value="SVE_0437900.1"/>
    <property type="gene ID" value="SVE_0437900"/>
</dbReference>
<dbReference type="PANTHER" id="PTHR21072">
    <property type="entry name" value="GPI TRANSAMIDASE COMPONENT PIG-S"/>
    <property type="match status" value="1"/>
</dbReference>
<proteinExistence type="inferred from homology"/>
<keyword evidence="6" id="KW-0256">Endoplasmic reticulum</keyword>
<evidence type="ECO:0000256" key="7">
    <source>
        <dbReference type="ARBA" id="ARBA00022989"/>
    </source>
</evidence>
<comment type="pathway">
    <text evidence="2">Glycolipid biosynthesis; glycosylphosphatidylinositol-anchor biosynthesis.</text>
</comment>
<accession>A0A0K0F6D5</accession>
<name>A0A0K0F6D5_STRVS</name>